<evidence type="ECO:0000313" key="6">
    <source>
        <dbReference type="Proteomes" id="UP000261340"/>
    </source>
</evidence>
<organism evidence="5 6">
    <name type="scientific">Amphilophus citrinellus</name>
    <name type="common">Midas cichlid</name>
    <name type="synonym">Cichlasoma citrinellum</name>
    <dbReference type="NCBI Taxonomy" id="61819"/>
    <lineage>
        <taxon>Eukaryota</taxon>
        <taxon>Metazoa</taxon>
        <taxon>Chordata</taxon>
        <taxon>Craniata</taxon>
        <taxon>Vertebrata</taxon>
        <taxon>Euteleostomi</taxon>
        <taxon>Actinopterygii</taxon>
        <taxon>Neopterygii</taxon>
        <taxon>Teleostei</taxon>
        <taxon>Neoteleostei</taxon>
        <taxon>Acanthomorphata</taxon>
        <taxon>Ovalentaria</taxon>
        <taxon>Cichlomorphae</taxon>
        <taxon>Cichliformes</taxon>
        <taxon>Cichlidae</taxon>
        <taxon>New World cichlids</taxon>
        <taxon>Cichlasomatinae</taxon>
        <taxon>Heroini</taxon>
        <taxon>Amphilophus</taxon>
    </lineage>
</organism>
<evidence type="ECO:0000256" key="3">
    <source>
        <dbReference type="SAM" id="Phobius"/>
    </source>
</evidence>
<evidence type="ECO:0000259" key="4">
    <source>
        <dbReference type="PROSITE" id="PS50835"/>
    </source>
</evidence>
<dbReference type="SMART" id="SM00409">
    <property type="entry name" value="IG"/>
    <property type="match status" value="2"/>
</dbReference>
<feature type="transmembrane region" description="Helical" evidence="3">
    <location>
        <begin position="177"/>
        <end position="209"/>
    </location>
</feature>
<evidence type="ECO:0000256" key="2">
    <source>
        <dbReference type="ARBA" id="ARBA00023157"/>
    </source>
</evidence>
<keyword evidence="2" id="KW-1015">Disulfide bond</keyword>
<evidence type="ECO:0000256" key="1">
    <source>
        <dbReference type="ARBA" id="ARBA00022729"/>
    </source>
</evidence>
<dbReference type="InterPro" id="IPR003599">
    <property type="entry name" value="Ig_sub"/>
</dbReference>
<dbReference type="CDD" id="cd00096">
    <property type="entry name" value="Ig"/>
    <property type="match status" value="1"/>
</dbReference>
<dbReference type="GO" id="GO:0007166">
    <property type="term" value="P:cell surface receptor signaling pathway"/>
    <property type="evidence" value="ECO:0007669"/>
    <property type="project" value="TreeGrafter"/>
</dbReference>
<sequence length="227" mass="26520">MLFKNKYARTLLCLENKPTPSITRRPDAKKLYMEEPVSFECKVEISSGWSYEWYKNGTSILNNQSLNMNNLSWSNSGTYKCVAKRTETNFTTKFSEERTLPLSGEPKKATFYYCDLRYFGTDWTYAWYRDGNKVQDYYSKNDRNFSITSASASDRGRYSCSGKLKSRNVYSKKSAELVLVVYGEICFFFFFLKILTYVSVLQLLLLIIFNPQVKNPKSHWCRIPSTI</sequence>
<dbReference type="Pfam" id="PF13895">
    <property type="entry name" value="Ig_2"/>
    <property type="match status" value="1"/>
</dbReference>
<keyword evidence="3" id="KW-0472">Membrane</keyword>
<feature type="domain" description="Ig-like" evidence="4">
    <location>
        <begin position="104"/>
        <end position="170"/>
    </location>
</feature>
<dbReference type="PANTHER" id="PTHR11481:SF60">
    <property type="entry name" value="IG-LIKE DOMAIN-CONTAINING PROTEIN"/>
    <property type="match status" value="1"/>
</dbReference>
<keyword evidence="1" id="KW-0732">Signal</keyword>
<dbReference type="PANTHER" id="PTHR11481">
    <property type="entry name" value="IMMUNOGLOBULIN FC RECEPTOR"/>
    <property type="match status" value="1"/>
</dbReference>
<reference evidence="5" key="1">
    <citation type="submission" date="2025-08" db="UniProtKB">
        <authorList>
            <consortium name="Ensembl"/>
        </authorList>
    </citation>
    <scope>IDENTIFICATION</scope>
</reference>
<dbReference type="GeneTree" id="ENSGT01120000272530"/>
<dbReference type="GO" id="GO:0009897">
    <property type="term" value="C:external side of plasma membrane"/>
    <property type="evidence" value="ECO:0007669"/>
    <property type="project" value="TreeGrafter"/>
</dbReference>
<dbReference type="OMA" id="CRIPSTI"/>
<dbReference type="AlphaFoldDB" id="A0A3Q0QUA3"/>
<keyword evidence="3" id="KW-0812">Transmembrane</keyword>
<dbReference type="STRING" id="61819.ENSACIP00000003134"/>
<dbReference type="InterPro" id="IPR013783">
    <property type="entry name" value="Ig-like_fold"/>
</dbReference>
<accession>A0A3Q0QUA3</accession>
<feature type="domain" description="Ig-like" evidence="4">
    <location>
        <begin position="20"/>
        <end position="91"/>
    </location>
</feature>
<dbReference type="PROSITE" id="PS50835">
    <property type="entry name" value="IG_LIKE"/>
    <property type="match status" value="2"/>
</dbReference>
<reference evidence="5" key="2">
    <citation type="submission" date="2025-09" db="UniProtKB">
        <authorList>
            <consortium name="Ensembl"/>
        </authorList>
    </citation>
    <scope>IDENTIFICATION</scope>
</reference>
<dbReference type="GO" id="GO:0004888">
    <property type="term" value="F:transmembrane signaling receptor activity"/>
    <property type="evidence" value="ECO:0007669"/>
    <property type="project" value="TreeGrafter"/>
</dbReference>
<proteinExistence type="predicted"/>
<dbReference type="InterPro" id="IPR050488">
    <property type="entry name" value="Ig_Fc_receptor"/>
</dbReference>
<keyword evidence="6" id="KW-1185">Reference proteome</keyword>
<dbReference type="Proteomes" id="UP000261340">
    <property type="component" value="Unplaced"/>
</dbReference>
<name>A0A3Q0QUA3_AMPCI</name>
<dbReference type="Gene3D" id="2.60.40.10">
    <property type="entry name" value="Immunoglobulins"/>
    <property type="match status" value="2"/>
</dbReference>
<dbReference type="Ensembl" id="ENSACIT00000003243.1">
    <property type="protein sequence ID" value="ENSACIP00000003134.1"/>
    <property type="gene ID" value="ENSACIG00000002496.1"/>
</dbReference>
<evidence type="ECO:0000313" key="5">
    <source>
        <dbReference type="Ensembl" id="ENSACIP00000003134.1"/>
    </source>
</evidence>
<dbReference type="InterPro" id="IPR007110">
    <property type="entry name" value="Ig-like_dom"/>
</dbReference>
<dbReference type="InterPro" id="IPR003598">
    <property type="entry name" value="Ig_sub2"/>
</dbReference>
<dbReference type="SMART" id="SM00408">
    <property type="entry name" value="IGc2"/>
    <property type="match status" value="1"/>
</dbReference>
<dbReference type="SUPFAM" id="SSF48726">
    <property type="entry name" value="Immunoglobulin"/>
    <property type="match status" value="2"/>
</dbReference>
<dbReference type="GO" id="GO:0006955">
    <property type="term" value="P:immune response"/>
    <property type="evidence" value="ECO:0007669"/>
    <property type="project" value="TreeGrafter"/>
</dbReference>
<dbReference type="InterPro" id="IPR036179">
    <property type="entry name" value="Ig-like_dom_sf"/>
</dbReference>
<protein>
    <recommendedName>
        <fullName evidence="4">Ig-like domain-containing protein</fullName>
    </recommendedName>
</protein>
<keyword evidence="3" id="KW-1133">Transmembrane helix</keyword>